<dbReference type="InParanoid" id="A8NW88"/>
<comment type="caution">
    <text evidence="1">The sequence shown here is derived from an EMBL/GenBank/DDBJ whole genome shotgun (WGS) entry which is preliminary data.</text>
</comment>
<proteinExistence type="predicted"/>
<sequence>MAAERVPPPDWAIAADPPPGEWIENFPLPTISLPSTVKSVISTTENSKTQPADTTKGVVESHGSRGLHRIYTSKCMLHRLWAYVADTSFSAVPSPYLDPLTPFARAKDRVAERGEGPPRGFEQARADIFSELSAERKRIHVKCNEDVREGLNRHVYTISNHYLRLRYENSILPNADALDLDEASQFINSDGTAIKNGDLLQTDIHAPAWVTPVRDDNRNPKITASGFADRVLAVDLVTPRINPPFLPGARFRRFSVCLGEGKIFWAYPADEFENIFTSPEFLDVDGQFLPSDSAADSMCLLFQQLWGQFHFLGPRVGFVTNMHYVMFLLRDPRPDQKGRLIVSPLMKFTDKRLLTCFVAMTYVAIDAYRKGEDDEWNYIKETLAPKKECFKLTLTGASVLSEHEEELQALLRISYCILMFPLY</sequence>
<dbReference type="Proteomes" id="UP000001861">
    <property type="component" value="Unassembled WGS sequence"/>
</dbReference>
<evidence type="ECO:0000313" key="1">
    <source>
        <dbReference type="EMBL" id="EAU85076.2"/>
    </source>
</evidence>
<dbReference type="GeneID" id="6013411"/>
<dbReference type="OrthoDB" id="3011417at2759"/>
<gene>
    <name evidence="1" type="ORF">CC1G_04172</name>
</gene>
<keyword evidence="2" id="KW-1185">Reference proteome</keyword>
<dbReference type="VEuPathDB" id="FungiDB:CC1G_04172"/>
<organism evidence="1 2">
    <name type="scientific">Coprinopsis cinerea (strain Okayama-7 / 130 / ATCC MYA-4618 / FGSC 9003)</name>
    <name type="common">Inky cap fungus</name>
    <name type="synonym">Hormographiella aspergillata</name>
    <dbReference type="NCBI Taxonomy" id="240176"/>
    <lineage>
        <taxon>Eukaryota</taxon>
        <taxon>Fungi</taxon>
        <taxon>Dikarya</taxon>
        <taxon>Basidiomycota</taxon>
        <taxon>Agaricomycotina</taxon>
        <taxon>Agaricomycetes</taxon>
        <taxon>Agaricomycetidae</taxon>
        <taxon>Agaricales</taxon>
        <taxon>Agaricineae</taxon>
        <taxon>Psathyrellaceae</taxon>
        <taxon>Coprinopsis</taxon>
    </lineage>
</organism>
<accession>A8NW88</accession>
<dbReference type="RefSeq" id="XP_001836859.2">
    <property type="nucleotide sequence ID" value="XM_001836807.2"/>
</dbReference>
<evidence type="ECO:0000313" key="2">
    <source>
        <dbReference type="Proteomes" id="UP000001861"/>
    </source>
</evidence>
<protein>
    <submittedName>
        <fullName evidence="1">Uncharacterized protein</fullName>
    </submittedName>
</protein>
<dbReference type="KEGG" id="cci:CC1G_04172"/>
<dbReference type="AlphaFoldDB" id="A8NW88"/>
<reference evidence="1 2" key="1">
    <citation type="journal article" date="2010" name="Proc. Natl. Acad. Sci. U.S.A.">
        <title>Insights into evolution of multicellular fungi from the assembled chromosomes of the mushroom Coprinopsis cinerea (Coprinus cinereus).</title>
        <authorList>
            <person name="Stajich J.E."/>
            <person name="Wilke S.K."/>
            <person name="Ahren D."/>
            <person name="Au C.H."/>
            <person name="Birren B.W."/>
            <person name="Borodovsky M."/>
            <person name="Burns C."/>
            <person name="Canback B."/>
            <person name="Casselton L.A."/>
            <person name="Cheng C.K."/>
            <person name="Deng J."/>
            <person name="Dietrich F.S."/>
            <person name="Fargo D.C."/>
            <person name="Farman M.L."/>
            <person name="Gathman A.C."/>
            <person name="Goldberg J."/>
            <person name="Guigo R."/>
            <person name="Hoegger P.J."/>
            <person name="Hooker J.B."/>
            <person name="Huggins A."/>
            <person name="James T.Y."/>
            <person name="Kamada T."/>
            <person name="Kilaru S."/>
            <person name="Kodira C."/>
            <person name="Kues U."/>
            <person name="Kupfer D."/>
            <person name="Kwan H.S."/>
            <person name="Lomsadze A."/>
            <person name="Li W."/>
            <person name="Lilly W.W."/>
            <person name="Ma L.J."/>
            <person name="Mackey A.J."/>
            <person name="Manning G."/>
            <person name="Martin F."/>
            <person name="Muraguchi H."/>
            <person name="Natvig D.O."/>
            <person name="Palmerini H."/>
            <person name="Ramesh M.A."/>
            <person name="Rehmeyer C.J."/>
            <person name="Roe B.A."/>
            <person name="Shenoy N."/>
            <person name="Stanke M."/>
            <person name="Ter-Hovhannisyan V."/>
            <person name="Tunlid A."/>
            <person name="Velagapudi R."/>
            <person name="Vision T.J."/>
            <person name="Zeng Q."/>
            <person name="Zolan M.E."/>
            <person name="Pukkila P.J."/>
        </authorList>
    </citation>
    <scope>NUCLEOTIDE SEQUENCE [LARGE SCALE GENOMIC DNA]</scope>
    <source>
        <strain evidence="2">Okayama-7 / 130 / ATCC MYA-4618 / FGSC 9003</strain>
    </source>
</reference>
<dbReference type="HOGENOM" id="CLU_648926_0_0_1"/>
<name>A8NW88_COPC7</name>
<dbReference type="EMBL" id="AACS02000004">
    <property type="protein sequence ID" value="EAU85076.2"/>
    <property type="molecule type" value="Genomic_DNA"/>
</dbReference>